<dbReference type="Pfam" id="PF00170">
    <property type="entry name" value="bZIP_1"/>
    <property type="match status" value="1"/>
</dbReference>
<dbReference type="EMBL" id="JACXVP010000006">
    <property type="protein sequence ID" value="KAG5603096.1"/>
    <property type="molecule type" value="Genomic_DNA"/>
</dbReference>
<organism evidence="6 7">
    <name type="scientific">Solanum commersonii</name>
    <name type="common">Commerson's wild potato</name>
    <name type="synonym">Commerson's nightshade</name>
    <dbReference type="NCBI Taxonomy" id="4109"/>
    <lineage>
        <taxon>Eukaryota</taxon>
        <taxon>Viridiplantae</taxon>
        <taxon>Streptophyta</taxon>
        <taxon>Embryophyta</taxon>
        <taxon>Tracheophyta</taxon>
        <taxon>Spermatophyta</taxon>
        <taxon>Magnoliopsida</taxon>
        <taxon>eudicotyledons</taxon>
        <taxon>Gunneridae</taxon>
        <taxon>Pentapetalae</taxon>
        <taxon>asterids</taxon>
        <taxon>lamiids</taxon>
        <taxon>Solanales</taxon>
        <taxon>Solanaceae</taxon>
        <taxon>Solanoideae</taxon>
        <taxon>Solaneae</taxon>
        <taxon>Solanum</taxon>
    </lineage>
</organism>
<feature type="coiled-coil region" evidence="4">
    <location>
        <begin position="75"/>
        <end position="148"/>
    </location>
</feature>
<accession>A0A9J5YTL1</accession>
<dbReference type="OrthoDB" id="552661at2759"/>
<dbReference type="Gene3D" id="1.20.5.170">
    <property type="match status" value="1"/>
</dbReference>
<proteinExistence type="predicted"/>
<dbReference type="InterPro" id="IPR046347">
    <property type="entry name" value="bZIP_sf"/>
</dbReference>
<keyword evidence="3" id="KW-0539">Nucleus</keyword>
<evidence type="ECO:0000256" key="2">
    <source>
        <dbReference type="ARBA" id="ARBA00023163"/>
    </source>
</evidence>
<dbReference type="InterPro" id="IPR004827">
    <property type="entry name" value="bZIP"/>
</dbReference>
<dbReference type="SUPFAM" id="SSF57959">
    <property type="entry name" value="Leucine zipper domain"/>
    <property type="match status" value="1"/>
</dbReference>
<keyword evidence="1" id="KW-0805">Transcription regulation</keyword>
<keyword evidence="4" id="KW-0175">Coiled coil</keyword>
<evidence type="ECO:0000256" key="1">
    <source>
        <dbReference type="ARBA" id="ARBA00023015"/>
    </source>
</evidence>
<dbReference type="InterPro" id="IPR052483">
    <property type="entry name" value="bZIP_transcription_regulators"/>
</dbReference>
<sequence length="184" mass="21628">MDEKRKRSDETNLDLCLKTPTQDEPINKVQTLEEAMNFELKHGQVDPNVDLKKLRRIMSNRLSAQRSRIRKIEYTAELEKKVKELEDTIAWARSEIENVKDNKKKLMLENEMLQAQLDIVTDKSNLRIAQTQELKLELKELAKTQEIEGQSSNFYESESIAEIDMDQYLNFDAMNFYPPMIDDL</sequence>
<dbReference type="GO" id="GO:0005634">
    <property type="term" value="C:nucleus"/>
    <property type="evidence" value="ECO:0007669"/>
    <property type="project" value="TreeGrafter"/>
</dbReference>
<dbReference type="GO" id="GO:0003700">
    <property type="term" value="F:DNA-binding transcription factor activity"/>
    <property type="evidence" value="ECO:0007669"/>
    <property type="project" value="InterPro"/>
</dbReference>
<dbReference type="PROSITE" id="PS00036">
    <property type="entry name" value="BZIP_BASIC"/>
    <property type="match status" value="1"/>
</dbReference>
<keyword evidence="7" id="KW-1185">Reference proteome</keyword>
<dbReference type="GO" id="GO:0003677">
    <property type="term" value="F:DNA binding"/>
    <property type="evidence" value="ECO:0007669"/>
    <property type="project" value="TreeGrafter"/>
</dbReference>
<evidence type="ECO:0000256" key="3">
    <source>
        <dbReference type="ARBA" id="ARBA00023242"/>
    </source>
</evidence>
<comment type="caution">
    <text evidence="6">The sequence shown here is derived from an EMBL/GenBank/DDBJ whole genome shotgun (WGS) entry which is preliminary data.</text>
</comment>
<dbReference type="GO" id="GO:0045893">
    <property type="term" value="P:positive regulation of DNA-templated transcription"/>
    <property type="evidence" value="ECO:0007669"/>
    <property type="project" value="TreeGrafter"/>
</dbReference>
<dbReference type="PANTHER" id="PTHR46391:SF17">
    <property type="entry name" value="BASIC LEUCINE ZIPPER 19-LIKE"/>
    <property type="match status" value="1"/>
</dbReference>
<dbReference type="PROSITE" id="PS50217">
    <property type="entry name" value="BZIP"/>
    <property type="match status" value="1"/>
</dbReference>
<dbReference type="Proteomes" id="UP000824120">
    <property type="component" value="Chromosome 6"/>
</dbReference>
<dbReference type="CDD" id="cd14703">
    <property type="entry name" value="bZIP_plant_RF2"/>
    <property type="match status" value="1"/>
</dbReference>
<evidence type="ECO:0000259" key="5">
    <source>
        <dbReference type="PROSITE" id="PS50217"/>
    </source>
</evidence>
<reference evidence="6 7" key="1">
    <citation type="submission" date="2020-09" db="EMBL/GenBank/DDBJ databases">
        <title>De no assembly of potato wild relative species, Solanum commersonii.</title>
        <authorList>
            <person name="Cho K."/>
        </authorList>
    </citation>
    <scope>NUCLEOTIDE SEQUENCE [LARGE SCALE GENOMIC DNA]</scope>
    <source>
        <strain evidence="6">LZ3.2</strain>
        <tissue evidence="6">Leaf</tissue>
    </source>
</reference>
<gene>
    <name evidence="6" type="ORF">H5410_034466</name>
</gene>
<keyword evidence="2" id="KW-0804">Transcription</keyword>
<name>A0A9J5YTL1_SOLCO</name>
<protein>
    <recommendedName>
        <fullName evidence="5">BZIP domain-containing protein</fullName>
    </recommendedName>
</protein>
<dbReference type="SMART" id="SM00338">
    <property type="entry name" value="BRLZ"/>
    <property type="match status" value="1"/>
</dbReference>
<dbReference type="InterPro" id="IPR044759">
    <property type="entry name" value="bZIP_RF2"/>
</dbReference>
<evidence type="ECO:0000256" key="4">
    <source>
        <dbReference type="SAM" id="Coils"/>
    </source>
</evidence>
<dbReference type="PANTHER" id="PTHR46391">
    <property type="entry name" value="BASIC LEUCINE ZIPPER 34"/>
    <property type="match status" value="1"/>
</dbReference>
<evidence type="ECO:0000313" key="6">
    <source>
        <dbReference type="EMBL" id="KAG5603096.1"/>
    </source>
</evidence>
<feature type="domain" description="BZIP" evidence="5">
    <location>
        <begin position="50"/>
        <end position="113"/>
    </location>
</feature>
<dbReference type="AlphaFoldDB" id="A0A9J5YTL1"/>
<evidence type="ECO:0000313" key="7">
    <source>
        <dbReference type="Proteomes" id="UP000824120"/>
    </source>
</evidence>